<reference evidence="1" key="1">
    <citation type="journal article" date="2020" name="Stud. Mycol.">
        <title>101 Dothideomycetes genomes: a test case for predicting lifestyles and emergence of pathogens.</title>
        <authorList>
            <person name="Haridas S."/>
            <person name="Albert R."/>
            <person name="Binder M."/>
            <person name="Bloem J."/>
            <person name="Labutti K."/>
            <person name="Salamov A."/>
            <person name="Andreopoulos B."/>
            <person name="Baker S."/>
            <person name="Barry K."/>
            <person name="Bills G."/>
            <person name="Bluhm B."/>
            <person name="Cannon C."/>
            <person name="Castanera R."/>
            <person name="Culley D."/>
            <person name="Daum C."/>
            <person name="Ezra D."/>
            <person name="Gonzalez J."/>
            <person name="Henrissat B."/>
            <person name="Kuo A."/>
            <person name="Liang C."/>
            <person name="Lipzen A."/>
            <person name="Lutzoni F."/>
            <person name="Magnuson J."/>
            <person name="Mondo S."/>
            <person name="Nolan M."/>
            <person name="Ohm R."/>
            <person name="Pangilinan J."/>
            <person name="Park H.-J."/>
            <person name="Ramirez L."/>
            <person name="Alfaro M."/>
            <person name="Sun H."/>
            <person name="Tritt A."/>
            <person name="Yoshinaga Y."/>
            <person name="Zwiers L.-H."/>
            <person name="Turgeon B."/>
            <person name="Goodwin S."/>
            <person name="Spatafora J."/>
            <person name="Crous P."/>
            <person name="Grigoriev I."/>
        </authorList>
    </citation>
    <scope>NUCLEOTIDE SEQUENCE</scope>
    <source>
        <strain evidence="1">ATCC 200398</strain>
    </source>
</reference>
<evidence type="ECO:0000313" key="2">
    <source>
        <dbReference type="Proteomes" id="UP000799755"/>
    </source>
</evidence>
<keyword evidence="2" id="KW-1185">Reference proteome</keyword>
<sequence>MSALDLTTGCSLTLDRVVCVGIALVARLLCSFIFADGELILEGQHSEMLIHLYRIIGNADGLPEVRRLDSLAVRLFIGEEHIQKHAIPEKASKVARKIEEALQSTKAPGFDVLSFSDLRYLCSRAIKLKMQLLVSPLDYHILFFPPGMPFDRGYMEAEGVDGTPLLASQCKTKHAQLCLYPAVAQFFSPPFDQGSSVTEALIMNKRFLADPARNTIANALSVVSKAIVLVE</sequence>
<comment type="caution">
    <text evidence="1">The sequence shown here is derived from an EMBL/GenBank/DDBJ whole genome shotgun (WGS) entry which is preliminary data.</text>
</comment>
<protein>
    <submittedName>
        <fullName evidence="1">Uncharacterized protein</fullName>
    </submittedName>
</protein>
<dbReference type="EMBL" id="MU003497">
    <property type="protein sequence ID" value="KAF2474702.1"/>
    <property type="molecule type" value="Genomic_DNA"/>
</dbReference>
<name>A0ACB6R853_9PLEO</name>
<proteinExistence type="predicted"/>
<organism evidence="1 2">
    <name type="scientific">Lindgomyces ingoldianus</name>
    <dbReference type="NCBI Taxonomy" id="673940"/>
    <lineage>
        <taxon>Eukaryota</taxon>
        <taxon>Fungi</taxon>
        <taxon>Dikarya</taxon>
        <taxon>Ascomycota</taxon>
        <taxon>Pezizomycotina</taxon>
        <taxon>Dothideomycetes</taxon>
        <taxon>Pleosporomycetidae</taxon>
        <taxon>Pleosporales</taxon>
        <taxon>Lindgomycetaceae</taxon>
        <taxon>Lindgomyces</taxon>
    </lineage>
</organism>
<gene>
    <name evidence="1" type="ORF">BDR25DRAFT_311143</name>
</gene>
<accession>A0ACB6R853</accession>
<evidence type="ECO:0000313" key="1">
    <source>
        <dbReference type="EMBL" id="KAF2474702.1"/>
    </source>
</evidence>
<dbReference type="Proteomes" id="UP000799755">
    <property type="component" value="Unassembled WGS sequence"/>
</dbReference>